<evidence type="ECO:0000256" key="1">
    <source>
        <dbReference type="SAM" id="MobiDB-lite"/>
    </source>
</evidence>
<proteinExistence type="predicted"/>
<keyword evidence="3" id="KW-1185">Reference proteome</keyword>
<protein>
    <submittedName>
        <fullName evidence="2">Uncharacterized protein</fullName>
    </submittedName>
</protein>
<reference evidence="2" key="1">
    <citation type="submission" date="2023-11" db="EMBL/GenBank/DDBJ databases">
        <authorList>
            <person name="De Vega J J."/>
            <person name="De Vega J J."/>
        </authorList>
    </citation>
    <scope>NUCLEOTIDE SEQUENCE</scope>
</reference>
<dbReference type="AlphaFoldDB" id="A0AAD2JYD1"/>
<name>A0AAD2JYD1_9AGAR</name>
<evidence type="ECO:0000313" key="2">
    <source>
        <dbReference type="EMBL" id="CAK5267099.1"/>
    </source>
</evidence>
<accession>A0AAD2JYD1</accession>
<sequence>MSQNYNFKQARELNPSAGQPRAGDSVSFVPAIPLQP</sequence>
<gene>
    <name evidence="2" type="ORF">MYCIT1_LOCUS9333</name>
</gene>
<dbReference type="EMBL" id="CAVNYO010000116">
    <property type="protein sequence ID" value="CAK5267099.1"/>
    <property type="molecule type" value="Genomic_DNA"/>
</dbReference>
<dbReference type="Proteomes" id="UP001295794">
    <property type="component" value="Unassembled WGS sequence"/>
</dbReference>
<comment type="caution">
    <text evidence="2">The sequence shown here is derived from an EMBL/GenBank/DDBJ whole genome shotgun (WGS) entry which is preliminary data.</text>
</comment>
<organism evidence="2 3">
    <name type="scientific">Mycena citricolor</name>
    <dbReference type="NCBI Taxonomy" id="2018698"/>
    <lineage>
        <taxon>Eukaryota</taxon>
        <taxon>Fungi</taxon>
        <taxon>Dikarya</taxon>
        <taxon>Basidiomycota</taxon>
        <taxon>Agaricomycotina</taxon>
        <taxon>Agaricomycetes</taxon>
        <taxon>Agaricomycetidae</taxon>
        <taxon>Agaricales</taxon>
        <taxon>Marasmiineae</taxon>
        <taxon>Mycenaceae</taxon>
        <taxon>Mycena</taxon>
    </lineage>
</organism>
<evidence type="ECO:0000313" key="3">
    <source>
        <dbReference type="Proteomes" id="UP001295794"/>
    </source>
</evidence>
<feature type="region of interest" description="Disordered" evidence="1">
    <location>
        <begin position="1"/>
        <end position="36"/>
    </location>
</feature>